<dbReference type="AlphaFoldDB" id="A0AAW8VRI3"/>
<name>A0AAW8VRI3_9BACE</name>
<evidence type="ECO:0000256" key="3">
    <source>
        <dbReference type="ARBA" id="ARBA00022989"/>
    </source>
</evidence>
<keyword evidence="4 6" id="KW-0472">Membrane</keyword>
<gene>
    <name evidence="7" type="ORF">RO785_28050</name>
</gene>
<feature type="coiled-coil region" evidence="5">
    <location>
        <begin position="235"/>
        <end position="262"/>
    </location>
</feature>
<dbReference type="Proteomes" id="UP001266995">
    <property type="component" value="Unassembled WGS sequence"/>
</dbReference>
<comment type="subcellular location">
    <subcellularLocation>
        <location evidence="1">Membrane</location>
        <topology evidence="1">Single-pass membrane protein</topology>
    </subcellularLocation>
</comment>
<keyword evidence="2 6" id="KW-0812">Transmembrane</keyword>
<proteinExistence type="predicted"/>
<dbReference type="PANTHER" id="PTHR30386">
    <property type="entry name" value="MEMBRANE FUSION SUBUNIT OF EMRAB-TOLC MULTIDRUG EFFLUX PUMP"/>
    <property type="match status" value="1"/>
</dbReference>
<comment type="caution">
    <text evidence="7">The sequence shown here is derived from an EMBL/GenBank/DDBJ whole genome shotgun (WGS) entry which is preliminary data.</text>
</comment>
<reference evidence="7" key="1">
    <citation type="submission" date="2023-08" db="EMBL/GenBank/DDBJ databases">
        <title>Reintroducing virulent viruses to syntetic microbiomes.</title>
        <authorList>
            <person name="Wilde J."/>
            <person name="Boyes R."/>
            <person name="Robinson A.V."/>
            <person name="Daisley B.A."/>
            <person name="Allen-Vercoe E."/>
        </authorList>
    </citation>
    <scope>NUCLEOTIDE SEQUENCE</scope>
    <source>
        <strain evidence="7">225I_12FAA</strain>
    </source>
</reference>
<keyword evidence="5" id="KW-0175">Coiled coil</keyword>
<protein>
    <submittedName>
        <fullName evidence="7">HlyD family efflux transporter periplasmic adaptor subunit</fullName>
    </submittedName>
</protein>
<sequence length="436" mass="50025">MMGEKKYKDIELRSEEVQEVMSHISPWVVRWGLTALFMILLAILVGCRIFKYPDTLVAEITLATEDPPASVLAHATGKLDKLYVKNGSLVNEGANLGVINNAAIWEDVHWLSEQMQEWKRINYAWKNGMEIFASKRLQLGELQSAFAVFITALSEYARFMKQDYYTKKLCVQEKQLKGQRAYLHLAEQEYALIKKNVNLVRNMYNRDSILYARNAMIVTEFEESGSKYLQSLRLEESARMNLLQAEMQLVQHEENLIDIRKQAYDEEQTHRTKLKNSVEQLASQLSVWEYSYLLKSPVSGKVCFMKVWSRNQNIKLGETVFVIQPSDSSNVLGKALLPLQGSGKVHIGQRAHIRLNNYPDQEFGYVKGLVKRISPVPTEEDVYVVEISLPDGLKTNYGRQLPVSQELKGTVDIILADRNLLERLLAPLRKMVGYEE</sequence>
<dbReference type="Gene3D" id="2.40.30.170">
    <property type="match status" value="1"/>
</dbReference>
<accession>A0AAW8VRI3</accession>
<keyword evidence="3 6" id="KW-1133">Transmembrane helix</keyword>
<dbReference type="EMBL" id="JAVSNH010000002">
    <property type="protein sequence ID" value="MDT4514826.1"/>
    <property type="molecule type" value="Genomic_DNA"/>
</dbReference>
<evidence type="ECO:0000256" key="4">
    <source>
        <dbReference type="ARBA" id="ARBA00023136"/>
    </source>
</evidence>
<evidence type="ECO:0000256" key="1">
    <source>
        <dbReference type="ARBA" id="ARBA00004167"/>
    </source>
</evidence>
<evidence type="ECO:0000313" key="8">
    <source>
        <dbReference type="Proteomes" id="UP001266995"/>
    </source>
</evidence>
<dbReference type="PANTHER" id="PTHR30386:SF26">
    <property type="entry name" value="TRANSPORT PROTEIN COMB"/>
    <property type="match status" value="1"/>
</dbReference>
<organism evidence="7 8">
    <name type="scientific">Bacteroides cellulosilyticus</name>
    <dbReference type="NCBI Taxonomy" id="246787"/>
    <lineage>
        <taxon>Bacteria</taxon>
        <taxon>Pseudomonadati</taxon>
        <taxon>Bacteroidota</taxon>
        <taxon>Bacteroidia</taxon>
        <taxon>Bacteroidales</taxon>
        <taxon>Bacteroidaceae</taxon>
        <taxon>Bacteroides</taxon>
    </lineage>
</organism>
<feature type="transmembrane region" description="Helical" evidence="6">
    <location>
        <begin position="28"/>
        <end position="50"/>
    </location>
</feature>
<evidence type="ECO:0000256" key="2">
    <source>
        <dbReference type="ARBA" id="ARBA00022692"/>
    </source>
</evidence>
<evidence type="ECO:0000313" key="7">
    <source>
        <dbReference type="EMBL" id="MDT4514826.1"/>
    </source>
</evidence>
<dbReference type="InterPro" id="IPR050739">
    <property type="entry name" value="MFP"/>
</dbReference>
<dbReference type="GO" id="GO:0016020">
    <property type="term" value="C:membrane"/>
    <property type="evidence" value="ECO:0007669"/>
    <property type="project" value="UniProtKB-SubCell"/>
</dbReference>
<evidence type="ECO:0000256" key="5">
    <source>
        <dbReference type="SAM" id="Coils"/>
    </source>
</evidence>
<dbReference type="PRINTS" id="PR01490">
    <property type="entry name" value="RTXTOXIND"/>
</dbReference>
<evidence type="ECO:0000256" key="6">
    <source>
        <dbReference type="SAM" id="Phobius"/>
    </source>
</evidence>